<dbReference type="AlphaFoldDB" id="A0A0W8FH41"/>
<evidence type="ECO:0000313" key="1">
    <source>
        <dbReference type="EMBL" id="KUG20164.1"/>
    </source>
</evidence>
<dbReference type="EMBL" id="LNQE01001219">
    <property type="protein sequence ID" value="KUG20164.1"/>
    <property type="molecule type" value="Genomic_DNA"/>
</dbReference>
<comment type="caution">
    <text evidence="1">The sequence shown here is derived from an EMBL/GenBank/DDBJ whole genome shotgun (WGS) entry which is preliminary data.</text>
</comment>
<reference evidence="1" key="1">
    <citation type="journal article" date="2015" name="Proc. Natl. Acad. Sci. U.S.A.">
        <title>Networks of energetic and metabolic interactions define dynamics in microbial communities.</title>
        <authorList>
            <person name="Embree M."/>
            <person name="Liu J.K."/>
            <person name="Al-Bassam M.M."/>
            <person name="Zengler K."/>
        </authorList>
    </citation>
    <scope>NUCLEOTIDE SEQUENCE</scope>
</reference>
<sequence>MQALELRRADVTDEPMRIDAFSAGIPDPVFPAAVSFRRTGI</sequence>
<name>A0A0W8FH41_9ZZZZ</name>
<proteinExistence type="predicted"/>
<gene>
    <name evidence="1" type="ORF">ASZ90_010115</name>
</gene>
<accession>A0A0W8FH41</accession>
<protein>
    <submittedName>
        <fullName evidence="1">Uncharacterized protein</fullName>
    </submittedName>
</protein>
<organism evidence="1">
    <name type="scientific">hydrocarbon metagenome</name>
    <dbReference type="NCBI Taxonomy" id="938273"/>
    <lineage>
        <taxon>unclassified sequences</taxon>
        <taxon>metagenomes</taxon>
        <taxon>ecological metagenomes</taxon>
    </lineage>
</organism>